<dbReference type="EC" id="2.8.1.7" evidence="3"/>
<dbReference type="Gene3D" id="3.40.640.10">
    <property type="entry name" value="Type I PLP-dependent aspartate aminotransferase-like (Major domain)"/>
    <property type="match status" value="1"/>
</dbReference>
<gene>
    <name evidence="12" type="primary">nifS_2</name>
    <name evidence="12" type="ORF">Pla22_37240</name>
</gene>
<evidence type="ECO:0000256" key="6">
    <source>
        <dbReference type="ARBA" id="ARBA00022898"/>
    </source>
</evidence>
<evidence type="ECO:0000256" key="8">
    <source>
        <dbReference type="ARBA" id="ARBA00023014"/>
    </source>
</evidence>
<dbReference type="PANTHER" id="PTHR11601:SF34">
    <property type="entry name" value="CYSTEINE DESULFURASE"/>
    <property type="match status" value="1"/>
</dbReference>
<evidence type="ECO:0000256" key="10">
    <source>
        <dbReference type="RuleBase" id="RU004504"/>
    </source>
</evidence>
<dbReference type="InterPro" id="IPR015422">
    <property type="entry name" value="PyrdxlP-dep_Trfase_small"/>
</dbReference>
<evidence type="ECO:0000259" key="11">
    <source>
        <dbReference type="Pfam" id="PF00266"/>
    </source>
</evidence>
<keyword evidence="13" id="KW-1185">Reference proteome</keyword>
<dbReference type="AlphaFoldDB" id="A0A5C5WK09"/>
<reference evidence="12 13" key="1">
    <citation type="submission" date="2019-02" db="EMBL/GenBank/DDBJ databases">
        <title>Deep-cultivation of Planctomycetes and their phenomic and genomic characterization uncovers novel biology.</title>
        <authorList>
            <person name="Wiegand S."/>
            <person name="Jogler M."/>
            <person name="Boedeker C."/>
            <person name="Pinto D."/>
            <person name="Vollmers J."/>
            <person name="Rivas-Marin E."/>
            <person name="Kohn T."/>
            <person name="Peeters S.H."/>
            <person name="Heuer A."/>
            <person name="Rast P."/>
            <person name="Oberbeckmann S."/>
            <person name="Bunk B."/>
            <person name="Jeske O."/>
            <person name="Meyerdierks A."/>
            <person name="Storesund J.E."/>
            <person name="Kallscheuer N."/>
            <person name="Luecker S."/>
            <person name="Lage O.M."/>
            <person name="Pohl T."/>
            <person name="Merkel B.J."/>
            <person name="Hornburger P."/>
            <person name="Mueller R.-W."/>
            <person name="Bruemmer F."/>
            <person name="Labrenz M."/>
            <person name="Spormann A.M."/>
            <person name="Op Den Camp H."/>
            <person name="Overmann J."/>
            <person name="Amann R."/>
            <person name="Jetten M.S.M."/>
            <person name="Mascher T."/>
            <person name="Medema M.H."/>
            <person name="Devos D.P."/>
            <person name="Kaster A.-K."/>
            <person name="Ovreas L."/>
            <person name="Rohde M."/>
            <person name="Galperin M.Y."/>
            <person name="Jogler C."/>
        </authorList>
    </citation>
    <scope>NUCLEOTIDE SEQUENCE [LARGE SCALE GENOMIC DNA]</scope>
    <source>
        <strain evidence="12 13">Pla22</strain>
    </source>
</reference>
<dbReference type="GO" id="GO:0046872">
    <property type="term" value="F:metal ion binding"/>
    <property type="evidence" value="ECO:0007669"/>
    <property type="project" value="UniProtKB-KW"/>
</dbReference>
<evidence type="ECO:0000256" key="2">
    <source>
        <dbReference type="ARBA" id="ARBA00006490"/>
    </source>
</evidence>
<accession>A0A5C5WK09</accession>
<evidence type="ECO:0000313" key="12">
    <source>
        <dbReference type="EMBL" id="TWT50980.1"/>
    </source>
</evidence>
<comment type="catalytic activity">
    <reaction evidence="9">
        <text>(sulfur carrier)-H + L-cysteine = (sulfur carrier)-SH + L-alanine</text>
        <dbReference type="Rhea" id="RHEA:43892"/>
        <dbReference type="Rhea" id="RHEA-COMP:14737"/>
        <dbReference type="Rhea" id="RHEA-COMP:14739"/>
        <dbReference type="ChEBI" id="CHEBI:29917"/>
        <dbReference type="ChEBI" id="CHEBI:35235"/>
        <dbReference type="ChEBI" id="CHEBI:57972"/>
        <dbReference type="ChEBI" id="CHEBI:64428"/>
        <dbReference type="EC" id="2.8.1.7"/>
    </reaction>
</comment>
<feature type="domain" description="Aminotransferase class V" evidence="11">
    <location>
        <begin position="5"/>
        <end position="363"/>
    </location>
</feature>
<dbReference type="Gene3D" id="3.90.1150.10">
    <property type="entry name" value="Aspartate Aminotransferase, domain 1"/>
    <property type="match status" value="1"/>
</dbReference>
<dbReference type="OrthoDB" id="9808002at2"/>
<evidence type="ECO:0000256" key="9">
    <source>
        <dbReference type="ARBA" id="ARBA00050776"/>
    </source>
</evidence>
<dbReference type="InterPro" id="IPR000192">
    <property type="entry name" value="Aminotrans_V_dom"/>
</dbReference>
<dbReference type="InterPro" id="IPR016454">
    <property type="entry name" value="Cysteine_dSase"/>
</dbReference>
<keyword evidence="6" id="KW-0663">Pyridoxal phosphate</keyword>
<protein>
    <recommendedName>
        <fullName evidence="3">cysteine desulfurase</fullName>
        <ecNumber evidence="3">2.8.1.7</ecNumber>
    </recommendedName>
</protein>
<name>A0A5C5WK09_9BACT</name>
<comment type="caution">
    <text evidence="12">The sequence shown here is derived from an EMBL/GenBank/DDBJ whole genome shotgun (WGS) entry which is preliminary data.</text>
</comment>
<keyword evidence="8" id="KW-0411">Iron-sulfur</keyword>
<dbReference type="Gene3D" id="1.10.260.50">
    <property type="match status" value="1"/>
</dbReference>
<dbReference type="EMBL" id="SJPI01000002">
    <property type="protein sequence ID" value="TWT50980.1"/>
    <property type="molecule type" value="Genomic_DNA"/>
</dbReference>
<dbReference type="Proteomes" id="UP000316598">
    <property type="component" value="Unassembled WGS sequence"/>
</dbReference>
<dbReference type="PIRSF" id="PIRSF005572">
    <property type="entry name" value="NifS"/>
    <property type="match status" value="1"/>
</dbReference>
<dbReference type="GO" id="GO:0031071">
    <property type="term" value="F:cysteine desulfurase activity"/>
    <property type="evidence" value="ECO:0007669"/>
    <property type="project" value="UniProtKB-EC"/>
</dbReference>
<comment type="similarity">
    <text evidence="2">Belongs to the class-V pyridoxal-phosphate-dependent aminotransferase family. NifS/IscS subfamily.</text>
</comment>
<comment type="cofactor">
    <cofactor evidence="1 10">
        <name>pyridoxal 5'-phosphate</name>
        <dbReference type="ChEBI" id="CHEBI:597326"/>
    </cofactor>
</comment>
<dbReference type="GO" id="GO:0051536">
    <property type="term" value="F:iron-sulfur cluster binding"/>
    <property type="evidence" value="ECO:0007669"/>
    <property type="project" value="UniProtKB-KW"/>
</dbReference>
<dbReference type="PROSITE" id="PS00595">
    <property type="entry name" value="AA_TRANSFER_CLASS_5"/>
    <property type="match status" value="1"/>
</dbReference>
<evidence type="ECO:0000256" key="5">
    <source>
        <dbReference type="ARBA" id="ARBA00022723"/>
    </source>
</evidence>
<dbReference type="InterPro" id="IPR015421">
    <property type="entry name" value="PyrdxlP-dep_Trfase_major"/>
</dbReference>
<evidence type="ECO:0000256" key="7">
    <source>
        <dbReference type="ARBA" id="ARBA00023004"/>
    </source>
</evidence>
<dbReference type="InterPro" id="IPR020578">
    <property type="entry name" value="Aminotrans_V_PyrdxlP_BS"/>
</dbReference>
<keyword evidence="7" id="KW-0408">Iron</keyword>
<dbReference type="Pfam" id="PF00266">
    <property type="entry name" value="Aminotran_5"/>
    <property type="match status" value="1"/>
</dbReference>
<sequence>MKPEIYLDNNATTHPSDEVREALSTAINQDFGNASSEHRSGEKTRRAIMQARDSVALLLGAKSESIVFGSGVTELNYWVLTNALRGHQSPHLVTSQVEHSCVIETANILEAEGIRVTRMPVGRDGRLDIDSLTAAVADGGTFVSVQWANNETGVIQPIREIAAICRRFKVPFHCDAAQATGRLRVNFSGTGIDYLTASAHKMHGPTGIGALCVKEPRTLQPLFRGGNQETGLRPGTENTLGIIGFGRAASEREGSFDAAVEVITKLRDQFESLVLSAIPQIEINGSTEDRLCNSTNMMFPGLDGAAIVALLDREGIRCSQSSACTSNRPEPSYVLRAMGLSEDEAFASVRFSFSNQNTMVEVETAAAKLVSIVARLSGFQSPPSQSDYLQGAAKHEV</sequence>
<evidence type="ECO:0000256" key="4">
    <source>
        <dbReference type="ARBA" id="ARBA00022679"/>
    </source>
</evidence>
<proteinExistence type="inferred from homology"/>
<evidence type="ECO:0000256" key="1">
    <source>
        <dbReference type="ARBA" id="ARBA00001933"/>
    </source>
</evidence>
<evidence type="ECO:0000256" key="3">
    <source>
        <dbReference type="ARBA" id="ARBA00012239"/>
    </source>
</evidence>
<evidence type="ECO:0000313" key="13">
    <source>
        <dbReference type="Proteomes" id="UP000316598"/>
    </source>
</evidence>
<organism evidence="12 13">
    <name type="scientific">Rubripirellula amarantea</name>
    <dbReference type="NCBI Taxonomy" id="2527999"/>
    <lineage>
        <taxon>Bacteria</taxon>
        <taxon>Pseudomonadati</taxon>
        <taxon>Planctomycetota</taxon>
        <taxon>Planctomycetia</taxon>
        <taxon>Pirellulales</taxon>
        <taxon>Pirellulaceae</taxon>
        <taxon>Rubripirellula</taxon>
    </lineage>
</organism>
<keyword evidence="4 12" id="KW-0808">Transferase</keyword>
<dbReference type="PANTHER" id="PTHR11601">
    <property type="entry name" value="CYSTEINE DESULFURYLASE FAMILY MEMBER"/>
    <property type="match status" value="1"/>
</dbReference>
<dbReference type="RefSeq" id="WP_146516104.1">
    <property type="nucleotide sequence ID" value="NZ_SJPI01000002.1"/>
</dbReference>
<dbReference type="SUPFAM" id="SSF53383">
    <property type="entry name" value="PLP-dependent transferases"/>
    <property type="match status" value="1"/>
</dbReference>
<keyword evidence="5" id="KW-0479">Metal-binding</keyword>
<dbReference type="InterPro" id="IPR015424">
    <property type="entry name" value="PyrdxlP-dep_Trfase"/>
</dbReference>